<evidence type="ECO:0000256" key="1">
    <source>
        <dbReference type="ARBA" id="ARBA00012513"/>
    </source>
</evidence>
<dbReference type="SUPFAM" id="SSF56112">
    <property type="entry name" value="Protein kinase-like (PK-like)"/>
    <property type="match status" value="1"/>
</dbReference>
<dbReference type="Gene3D" id="1.10.510.10">
    <property type="entry name" value="Transferase(Phosphotransferase) domain 1"/>
    <property type="match status" value="1"/>
</dbReference>
<evidence type="ECO:0000256" key="8">
    <source>
        <dbReference type="ARBA" id="ARBA00048679"/>
    </source>
</evidence>
<sequence length="362" mass="42618">MHLITTLEEEKTPYYDPRYFYPARLGDVLHGRYQIVTKIGFGTGSTVWLARDLFQWCAERFVVTKINAAYNPASPVPTTEDELRISQIVSKTDPSHIGWHFVRTLLDTFTFSGQYGDHVCLVFEPLREPLLLVQKRFKGKVIPPEILKIMVEMMLHALDYLHRVCHVVHTDIKSDNIMMTFEDKSLLERDVRDEYRNPLPQKRCADRTIYLSRNNYGQPKRIKKDNWNNGELLRAPEVILDAGWSYSADIWSFGLMLYELLEYRIFFRASEPVEDEYDDQLHLVYITALLGPPPREPLEKGRRTSLCYDSKGILEPPIKIPTGFNLEKRDMFIRFLSRMLKWKPEDRPTAKELLDNPWLRRY</sequence>
<dbReference type="PROSITE" id="PS00108">
    <property type="entry name" value="PROTEIN_KINASE_ST"/>
    <property type="match status" value="1"/>
</dbReference>
<dbReference type="Gene3D" id="3.30.200.20">
    <property type="entry name" value="Phosphorylase Kinase, domain 1"/>
    <property type="match status" value="1"/>
</dbReference>
<keyword evidence="11" id="KW-1185">Reference proteome</keyword>
<dbReference type="GO" id="GO:0050684">
    <property type="term" value="P:regulation of mRNA processing"/>
    <property type="evidence" value="ECO:0007669"/>
    <property type="project" value="TreeGrafter"/>
</dbReference>
<keyword evidence="6" id="KW-0067">ATP-binding</keyword>
<evidence type="ECO:0000256" key="5">
    <source>
        <dbReference type="ARBA" id="ARBA00022777"/>
    </source>
</evidence>
<evidence type="ECO:0000256" key="3">
    <source>
        <dbReference type="ARBA" id="ARBA00022679"/>
    </source>
</evidence>
<dbReference type="InterPro" id="IPR008271">
    <property type="entry name" value="Ser/Thr_kinase_AS"/>
</dbReference>
<evidence type="ECO:0000256" key="4">
    <source>
        <dbReference type="ARBA" id="ARBA00022741"/>
    </source>
</evidence>
<dbReference type="Pfam" id="PF00069">
    <property type="entry name" value="Pkinase"/>
    <property type="match status" value="2"/>
</dbReference>
<reference evidence="10 11" key="1">
    <citation type="submission" date="2014-02" db="EMBL/GenBank/DDBJ databases">
        <title>Transposable element dynamics among asymbiotic and ectomycorrhizal Amanita fungi.</title>
        <authorList>
            <consortium name="DOE Joint Genome Institute"/>
            <person name="Hess J."/>
            <person name="Skrede I."/>
            <person name="Wolfe B."/>
            <person name="LaButti K."/>
            <person name="Ohm R.A."/>
            <person name="Grigoriev I.V."/>
            <person name="Pringle A."/>
        </authorList>
    </citation>
    <scope>NUCLEOTIDE SEQUENCE [LARGE SCALE GENOMIC DNA]</scope>
    <source>
        <strain evidence="10 11">SKay4041</strain>
    </source>
</reference>
<keyword evidence="2" id="KW-0723">Serine/threonine-protein kinase</keyword>
<feature type="domain" description="Protein kinase" evidence="9">
    <location>
        <begin position="33"/>
        <end position="359"/>
    </location>
</feature>
<dbReference type="AlphaFoldDB" id="A0A2A9NTU9"/>
<evidence type="ECO:0000256" key="2">
    <source>
        <dbReference type="ARBA" id="ARBA00022527"/>
    </source>
</evidence>
<dbReference type="OrthoDB" id="5979581at2759"/>
<comment type="catalytic activity">
    <reaction evidence="8">
        <text>L-seryl-[protein] + ATP = O-phospho-L-seryl-[protein] + ADP + H(+)</text>
        <dbReference type="Rhea" id="RHEA:17989"/>
        <dbReference type="Rhea" id="RHEA-COMP:9863"/>
        <dbReference type="Rhea" id="RHEA-COMP:11604"/>
        <dbReference type="ChEBI" id="CHEBI:15378"/>
        <dbReference type="ChEBI" id="CHEBI:29999"/>
        <dbReference type="ChEBI" id="CHEBI:30616"/>
        <dbReference type="ChEBI" id="CHEBI:83421"/>
        <dbReference type="ChEBI" id="CHEBI:456216"/>
        <dbReference type="EC" id="2.7.11.1"/>
    </reaction>
</comment>
<dbReference type="PROSITE" id="PS50011">
    <property type="entry name" value="PROTEIN_KINASE_DOM"/>
    <property type="match status" value="1"/>
</dbReference>
<dbReference type="InterPro" id="IPR051334">
    <property type="entry name" value="SRPK"/>
</dbReference>
<dbReference type="PANTHER" id="PTHR47634">
    <property type="entry name" value="PROTEIN KINASE DOMAIN-CONTAINING PROTEIN-RELATED"/>
    <property type="match status" value="1"/>
</dbReference>
<dbReference type="EC" id="2.7.11.1" evidence="1"/>
<evidence type="ECO:0000256" key="6">
    <source>
        <dbReference type="ARBA" id="ARBA00022840"/>
    </source>
</evidence>
<keyword evidence="4" id="KW-0547">Nucleotide-binding</keyword>
<dbReference type="Proteomes" id="UP000242287">
    <property type="component" value="Unassembled WGS sequence"/>
</dbReference>
<dbReference type="SMART" id="SM00220">
    <property type="entry name" value="S_TKc"/>
    <property type="match status" value="1"/>
</dbReference>
<organism evidence="10 11">
    <name type="scientific">Amanita thiersii Skay4041</name>
    <dbReference type="NCBI Taxonomy" id="703135"/>
    <lineage>
        <taxon>Eukaryota</taxon>
        <taxon>Fungi</taxon>
        <taxon>Dikarya</taxon>
        <taxon>Basidiomycota</taxon>
        <taxon>Agaricomycotina</taxon>
        <taxon>Agaricomycetes</taxon>
        <taxon>Agaricomycetidae</taxon>
        <taxon>Agaricales</taxon>
        <taxon>Pluteineae</taxon>
        <taxon>Amanitaceae</taxon>
        <taxon>Amanita</taxon>
    </lineage>
</organism>
<evidence type="ECO:0000313" key="11">
    <source>
        <dbReference type="Proteomes" id="UP000242287"/>
    </source>
</evidence>
<dbReference type="InterPro" id="IPR011009">
    <property type="entry name" value="Kinase-like_dom_sf"/>
</dbReference>
<comment type="catalytic activity">
    <reaction evidence="7">
        <text>L-threonyl-[protein] + ATP = O-phospho-L-threonyl-[protein] + ADP + H(+)</text>
        <dbReference type="Rhea" id="RHEA:46608"/>
        <dbReference type="Rhea" id="RHEA-COMP:11060"/>
        <dbReference type="Rhea" id="RHEA-COMP:11605"/>
        <dbReference type="ChEBI" id="CHEBI:15378"/>
        <dbReference type="ChEBI" id="CHEBI:30013"/>
        <dbReference type="ChEBI" id="CHEBI:30616"/>
        <dbReference type="ChEBI" id="CHEBI:61977"/>
        <dbReference type="ChEBI" id="CHEBI:456216"/>
        <dbReference type="EC" id="2.7.11.1"/>
    </reaction>
</comment>
<dbReference type="InterPro" id="IPR000719">
    <property type="entry name" value="Prot_kinase_dom"/>
</dbReference>
<dbReference type="GO" id="GO:0005524">
    <property type="term" value="F:ATP binding"/>
    <property type="evidence" value="ECO:0007669"/>
    <property type="project" value="UniProtKB-KW"/>
</dbReference>
<dbReference type="GO" id="GO:0000245">
    <property type="term" value="P:spliceosomal complex assembly"/>
    <property type="evidence" value="ECO:0007669"/>
    <property type="project" value="TreeGrafter"/>
</dbReference>
<dbReference type="PANTHER" id="PTHR47634:SF9">
    <property type="entry name" value="PROTEIN KINASE DOMAIN-CONTAINING PROTEIN-RELATED"/>
    <property type="match status" value="1"/>
</dbReference>
<proteinExistence type="predicted"/>
<protein>
    <recommendedName>
        <fullName evidence="1">non-specific serine/threonine protein kinase</fullName>
        <ecNumber evidence="1">2.7.11.1</ecNumber>
    </recommendedName>
</protein>
<gene>
    <name evidence="10" type="ORF">AMATHDRAFT_75166</name>
</gene>
<name>A0A2A9NTU9_9AGAR</name>
<evidence type="ECO:0000259" key="9">
    <source>
        <dbReference type="PROSITE" id="PS50011"/>
    </source>
</evidence>
<evidence type="ECO:0000313" key="10">
    <source>
        <dbReference type="EMBL" id="PFH51083.1"/>
    </source>
</evidence>
<dbReference type="EMBL" id="KZ301992">
    <property type="protein sequence ID" value="PFH51083.1"/>
    <property type="molecule type" value="Genomic_DNA"/>
</dbReference>
<dbReference type="STRING" id="703135.A0A2A9NTU9"/>
<accession>A0A2A9NTU9</accession>
<keyword evidence="5" id="KW-0418">Kinase</keyword>
<evidence type="ECO:0000256" key="7">
    <source>
        <dbReference type="ARBA" id="ARBA00047899"/>
    </source>
</evidence>
<keyword evidence="3" id="KW-0808">Transferase</keyword>
<dbReference type="GO" id="GO:0004674">
    <property type="term" value="F:protein serine/threonine kinase activity"/>
    <property type="evidence" value="ECO:0007669"/>
    <property type="project" value="UniProtKB-KW"/>
</dbReference>